<evidence type="ECO:0000313" key="10">
    <source>
        <dbReference type="Proteomes" id="UP001430804"/>
    </source>
</evidence>
<keyword evidence="7" id="KW-0813">Transport</keyword>
<evidence type="ECO:0000256" key="7">
    <source>
        <dbReference type="RuleBase" id="RU369079"/>
    </source>
</evidence>
<keyword evidence="10" id="KW-1185">Reference proteome</keyword>
<feature type="transmembrane region" description="Helical" evidence="7">
    <location>
        <begin position="136"/>
        <end position="159"/>
    </location>
</feature>
<feature type="transmembrane region" description="Helical" evidence="7">
    <location>
        <begin position="271"/>
        <end position="293"/>
    </location>
</feature>
<dbReference type="PIRSF" id="PIRSF006066">
    <property type="entry name" value="HI0050"/>
    <property type="match status" value="1"/>
</dbReference>
<proteinExistence type="inferred from homology"/>
<evidence type="ECO:0000256" key="1">
    <source>
        <dbReference type="ARBA" id="ARBA00004429"/>
    </source>
</evidence>
<protein>
    <recommendedName>
        <fullName evidence="7">TRAP transporter large permease protein</fullName>
    </recommendedName>
</protein>
<keyword evidence="6 7" id="KW-0472">Membrane</keyword>
<evidence type="ECO:0000313" key="9">
    <source>
        <dbReference type="EMBL" id="MBW3097150.1"/>
    </source>
</evidence>
<evidence type="ECO:0000256" key="5">
    <source>
        <dbReference type="ARBA" id="ARBA00022989"/>
    </source>
</evidence>
<keyword evidence="4 7" id="KW-0812">Transmembrane</keyword>
<dbReference type="RefSeq" id="WP_219201083.1">
    <property type="nucleotide sequence ID" value="NZ_JAHWQX010000002.1"/>
</dbReference>
<name>A0ABS6WMM5_9HYPH</name>
<organism evidence="9 10">
    <name type="scientific">Pseudohoeflea coraliihabitans</name>
    <dbReference type="NCBI Taxonomy" id="2860393"/>
    <lineage>
        <taxon>Bacteria</taxon>
        <taxon>Pseudomonadati</taxon>
        <taxon>Pseudomonadota</taxon>
        <taxon>Alphaproteobacteria</taxon>
        <taxon>Hyphomicrobiales</taxon>
        <taxon>Rhizobiaceae</taxon>
        <taxon>Pseudohoeflea</taxon>
    </lineage>
</organism>
<comment type="caution">
    <text evidence="9">The sequence shown here is derived from an EMBL/GenBank/DDBJ whole genome shotgun (WGS) entry which is preliminary data.</text>
</comment>
<feature type="transmembrane region" description="Helical" evidence="7">
    <location>
        <begin position="241"/>
        <end position="259"/>
    </location>
</feature>
<feature type="transmembrane region" description="Helical" evidence="7">
    <location>
        <begin position="214"/>
        <end position="235"/>
    </location>
</feature>
<evidence type="ECO:0000256" key="6">
    <source>
        <dbReference type="ARBA" id="ARBA00023136"/>
    </source>
</evidence>
<evidence type="ECO:0000256" key="3">
    <source>
        <dbReference type="ARBA" id="ARBA00022519"/>
    </source>
</evidence>
<keyword evidence="2" id="KW-1003">Cell membrane</keyword>
<gene>
    <name evidence="9" type="ORF">KY465_07645</name>
</gene>
<sequence>MTLYLVIGVCLLVLLALRVPVALAMIIASILTLLVDGTVPMIVIPQRLWGGLESFPLLAIPFFVFAGVLMNHGGGAEAIFQFFLTLLGHIRGGLAYVNVMASVVFAGMSGAATADAAGLGAIEIEAMKKSGYRPEFAAAVTAASSTIGPIVPPSVPLIVYGVMAQVSVGELFIAGIVPGLLMGVAIMVVIAIVLRKEKHPVEGRSSVGDIASSFLGSFWALLAPVVILGGIFSGVFTPTEAGAVAALYALILGVIYGGIRWHNIGAMVVEALLTTAQVTFIVAAASLFGWVLTRYGFPRFVADMLLSITADKHTALLLIGLAMLLAGCFIDALSLLIMMTPVVVPIALAFGIDLTQMGVVLVLACMIGLNTPPVGICLYIVSDLARVPMMAVAREMIPFYLALFVTLILISLVPLLTTYLPSVIKF</sequence>
<feature type="transmembrane region" description="Helical" evidence="7">
    <location>
        <begin position="78"/>
        <end position="97"/>
    </location>
</feature>
<comment type="similarity">
    <text evidence="7">Belongs to the TRAP transporter large permease family.</text>
</comment>
<evidence type="ECO:0000256" key="2">
    <source>
        <dbReference type="ARBA" id="ARBA00022475"/>
    </source>
</evidence>
<keyword evidence="5 7" id="KW-1133">Transmembrane helix</keyword>
<dbReference type="Pfam" id="PF06808">
    <property type="entry name" value="DctM"/>
    <property type="match status" value="1"/>
</dbReference>
<dbReference type="NCBIfam" id="TIGR00786">
    <property type="entry name" value="dctM"/>
    <property type="match status" value="1"/>
</dbReference>
<feature type="transmembrane region" description="Helical" evidence="7">
    <location>
        <begin position="358"/>
        <end position="385"/>
    </location>
</feature>
<comment type="subcellular location">
    <subcellularLocation>
        <location evidence="1 7">Cell inner membrane</location>
        <topology evidence="1 7">Multi-pass membrane protein</topology>
    </subcellularLocation>
</comment>
<comment type="function">
    <text evidence="7">Part of the tripartite ATP-independent periplasmic (TRAP) transport system.</text>
</comment>
<feature type="transmembrane region" description="Helical" evidence="7">
    <location>
        <begin position="397"/>
        <end position="420"/>
    </location>
</feature>
<evidence type="ECO:0000259" key="8">
    <source>
        <dbReference type="Pfam" id="PF06808"/>
    </source>
</evidence>
<feature type="transmembrane region" description="Helical" evidence="7">
    <location>
        <begin position="313"/>
        <end position="330"/>
    </location>
</feature>
<keyword evidence="3 7" id="KW-0997">Cell inner membrane</keyword>
<evidence type="ECO:0000256" key="4">
    <source>
        <dbReference type="ARBA" id="ARBA00022692"/>
    </source>
</evidence>
<dbReference type="EMBL" id="JAHWQX010000002">
    <property type="protein sequence ID" value="MBW3097150.1"/>
    <property type="molecule type" value="Genomic_DNA"/>
</dbReference>
<feature type="domain" description="TRAP C4-dicarboxylate transport system permease DctM subunit" evidence="8">
    <location>
        <begin position="9"/>
        <end position="415"/>
    </location>
</feature>
<accession>A0ABS6WMM5</accession>
<dbReference type="InterPro" id="IPR010656">
    <property type="entry name" value="DctM"/>
</dbReference>
<feature type="transmembrane region" description="Helical" evidence="7">
    <location>
        <begin position="335"/>
        <end position="352"/>
    </location>
</feature>
<dbReference type="PANTHER" id="PTHR33362">
    <property type="entry name" value="SIALIC ACID TRAP TRANSPORTER PERMEASE PROTEIN SIAT-RELATED"/>
    <property type="match status" value="1"/>
</dbReference>
<feature type="transmembrane region" description="Helical" evidence="7">
    <location>
        <begin position="48"/>
        <end position="71"/>
    </location>
</feature>
<reference evidence="9" key="1">
    <citation type="submission" date="2021-07" db="EMBL/GenBank/DDBJ databases">
        <title>Pseudohoeflea marina sp. nov. a polyhydroxyalcanoate-producing bacterium.</title>
        <authorList>
            <person name="Zheng W."/>
            <person name="Yu S."/>
            <person name="Huang Y."/>
        </authorList>
    </citation>
    <scope>NUCLEOTIDE SEQUENCE</scope>
    <source>
        <strain evidence="9">DP4N28-3</strain>
    </source>
</reference>
<dbReference type="Proteomes" id="UP001430804">
    <property type="component" value="Unassembled WGS sequence"/>
</dbReference>
<comment type="subunit">
    <text evidence="7">The complex comprises the extracytoplasmic solute receptor protein and the two transmembrane proteins.</text>
</comment>
<dbReference type="InterPro" id="IPR004681">
    <property type="entry name" value="TRAP_DctM"/>
</dbReference>
<dbReference type="PANTHER" id="PTHR33362:SF3">
    <property type="entry name" value="SIALIC ACID TRAP TRANSPORTER PERMEASE PROTEIN SIAT"/>
    <property type="match status" value="1"/>
</dbReference>
<feature type="transmembrane region" description="Helical" evidence="7">
    <location>
        <begin position="171"/>
        <end position="194"/>
    </location>
</feature>